<dbReference type="Proteomes" id="UP001153269">
    <property type="component" value="Unassembled WGS sequence"/>
</dbReference>
<gene>
    <name evidence="1" type="ORF">PLEPLA_LOCUS33969</name>
</gene>
<sequence length="123" mass="13090">MPLTAEGHVKHLTTEPCGSALLCPAVLGPVSSFLPLAPGPQLDMGRLLGTWCDPDNTQLLSPPTRPHHLSPFSAFPPCLPLHPPTSSAVSSTLENSFTSLSNYPVQWPSCRSDRTHVTTRPGG</sequence>
<dbReference type="AlphaFoldDB" id="A0A9N7VB09"/>
<organism evidence="1 2">
    <name type="scientific">Pleuronectes platessa</name>
    <name type="common">European plaice</name>
    <dbReference type="NCBI Taxonomy" id="8262"/>
    <lineage>
        <taxon>Eukaryota</taxon>
        <taxon>Metazoa</taxon>
        <taxon>Chordata</taxon>
        <taxon>Craniata</taxon>
        <taxon>Vertebrata</taxon>
        <taxon>Euteleostomi</taxon>
        <taxon>Actinopterygii</taxon>
        <taxon>Neopterygii</taxon>
        <taxon>Teleostei</taxon>
        <taxon>Neoteleostei</taxon>
        <taxon>Acanthomorphata</taxon>
        <taxon>Carangaria</taxon>
        <taxon>Pleuronectiformes</taxon>
        <taxon>Pleuronectoidei</taxon>
        <taxon>Pleuronectidae</taxon>
        <taxon>Pleuronectes</taxon>
    </lineage>
</organism>
<reference evidence="1" key="1">
    <citation type="submission" date="2020-03" db="EMBL/GenBank/DDBJ databases">
        <authorList>
            <person name="Weist P."/>
        </authorList>
    </citation>
    <scope>NUCLEOTIDE SEQUENCE</scope>
</reference>
<accession>A0A9N7VB09</accession>
<dbReference type="EMBL" id="CADEAL010003909">
    <property type="protein sequence ID" value="CAB1446231.1"/>
    <property type="molecule type" value="Genomic_DNA"/>
</dbReference>
<name>A0A9N7VB09_PLEPL</name>
<proteinExistence type="predicted"/>
<evidence type="ECO:0000313" key="2">
    <source>
        <dbReference type="Proteomes" id="UP001153269"/>
    </source>
</evidence>
<comment type="caution">
    <text evidence="1">The sequence shown here is derived from an EMBL/GenBank/DDBJ whole genome shotgun (WGS) entry which is preliminary data.</text>
</comment>
<evidence type="ECO:0000313" key="1">
    <source>
        <dbReference type="EMBL" id="CAB1446231.1"/>
    </source>
</evidence>
<protein>
    <submittedName>
        <fullName evidence="1">Uncharacterized protein</fullName>
    </submittedName>
</protein>
<keyword evidence="2" id="KW-1185">Reference proteome</keyword>